<dbReference type="PANTHER" id="PTHR10840:SF0">
    <property type="entry name" value="PROGRAMMED CELL DEATH PROTEIN 5"/>
    <property type="match status" value="1"/>
</dbReference>
<accession>A0A397D464</accession>
<dbReference type="Pfam" id="PF01984">
    <property type="entry name" value="dsDNA_bind"/>
    <property type="match status" value="1"/>
</dbReference>
<feature type="transmembrane region" description="Helical" evidence="7">
    <location>
        <begin position="129"/>
        <end position="151"/>
    </location>
</feature>
<keyword evidence="5 7" id="KW-0472">Membrane</keyword>
<feature type="region of interest" description="Disordered" evidence="6">
    <location>
        <begin position="335"/>
        <end position="361"/>
    </location>
</feature>
<evidence type="ECO:0000256" key="2">
    <source>
        <dbReference type="ARBA" id="ARBA00010490"/>
    </source>
</evidence>
<organism evidence="8 9">
    <name type="scientific">Aphanomyces astaci</name>
    <name type="common">Crayfish plague agent</name>
    <dbReference type="NCBI Taxonomy" id="112090"/>
    <lineage>
        <taxon>Eukaryota</taxon>
        <taxon>Sar</taxon>
        <taxon>Stramenopiles</taxon>
        <taxon>Oomycota</taxon>
        <taxon>Saprolegniomycetes</taxon>
        <taxon>Saprolegniales</taxon>
        <taxon>Verrucalvaceae</taxon>
        <taxon>Aphanomyces</taxon>
    </lineage>
</organism>
<dbReference type="Pfam" id="PF04178">
    <property type="entry name" value="Got1"/>
    <property type="match status" value="1"/>
</dbReference>
<dbReference type="Gene3D" id="1.10.8.140">
    <property type="entry name" value="PDCD5-like"/>
    <property type="match status" value="1"/>
</dbReference>
<protein>
    <submittedName>
        <fullName evidence="8">Uncharacterized protein</fullName>
    </submittedName>
</protein>
<comment type="subcellular location">
    <subcellularLocation>
        <location evidence="1">Membrane</location>
        <topology evidence="1">Multi-pass membrane protein</topology>
    </subcellularLocation>
</comment>
<evidence type="ECO:0000256" key="1">
    <source>
        <dbReference type="ARBA" id="ARBA00004141"/>
    </source>
</evidence>
<feature type="transmembrane region" description="Helical" evidence="7">
    <location>
        <begin position="228"/>
        <end position="250"/>
    </location>
</feature>
<feature type="compositionally biased region" description="Acidic residues" evidence="6">
    <location>
        <begin position="350"/>
        <end position="361"/>
    </location>
</feature>
<dbReference type="GO" id="GO:0016192">
    <property type="term" value="P:vesicle-mediated transport"/>
    <property type="evidence" value="ECO:0007669"/>
    <property type="project" value="InterPro"/>
</dbReference>
<sequence length="361" mass="39102">MIFPVLASIEPMDISAANVRAQWGGGGSGSSLQGSNLTKSLSDATSSFSSWGHSLMKNIPTALTPSSSDAETASLTADDDTDLEHGASPSASPVGMLSLWSNIKSKSQTALSPAQLDNVKSYPQRFRSFVLLLLLAGLFFGMASLFLPLLLLRPSKFALSFSFGSISCLSAVAALRGWKSYCTSLLQAEHILLTTLYLISLGATLYSCLVMGSYLYVLVSAGVQLVTLGYFLVSAFPGGVAAFNSTRLVISRSMEQMQAEQMRKKENDEMKKQIISSIMTPEAKERLSRIAIVKPDKAAALEDTIIQMAQRGQLPGQIDEAKFIELLSRTGAAEDQQRTKVTIQRRTYFSDEEDADDDDDF</sequence>
<dbReference type="GO" id="GO:0016020">
    <property type="term" value="C:membrane"/>
    <property type="evidence" value="ECO:0007669"/>
    <property type="project" value="UniProtKB-SubCell"/>
</dbReference>
<feature type="region of interest" description="Disordered" evidence="6">
    <location>
        <begin position="62"/>
        <end position="91"/>
    </location>
</feature>
<dbReference type="GO" id="GO:0003677">
    <property type="term" value="F:DNA binding"/>
    <property type="evidence" value="ECO:0007669"/>
    <property type="project" value="InterPro"/>
</dbReference>
<comment type="similarity">
    <text evidence="2">Belongs to the PDCD5 family.</text>
</comment>
<dbReference type="Proteomes" id="UP000266643">
    <property type="component" value="Unassembled WGS sequence"/>
</dbReference>
<evidence type="ECO:0000256" key="5">
    <source>
        <dbReference type="ARBA" id="ARBA00023136"/>
    </source>
</evidence>
<feature type="transmembrane region" description="Helical" evidence="7">
    <location>
        <begin position="157"/>
        <end position="178"/>
    </location>
</feature>
<evidence type="ECO:0000256" key="3">
    <source>
        <dbReference type="ARBA" id="ARBA00022692"/>
    </source>
</evidence>
<dbReference type="InterPro" id="IPR007305">
    <property type="entry name" value="Vesicle_transpt_Got1/SFT2"/>
</dbReference>
<name>A0A397D464_APHAT</name>
<dbReference type="EMBL" id="QUTD01006483">
    <property type="protein sequence ID" value="RHY55080.1"/>
    <property type="molecule type" value="Genomic_DNA"/>
</dbReference>
<dbReference type="InterPro" id="IPR036883">
    <property type="entry name" value="PDCD5-like_sf"/>
</dbReference>
<evidence type="ECO:0000313" key="8">
    <source>
        <dbReference type="EMBL" id="RHY55080.1"/>
    </source>
</evidence>
<dbReference type="VEuPathDB" id="FungiDB:H257_14572"/>
<feature type="compositionally biased region" description="Low complexity" evidence="6">
    <location>
        <begin position="66"/>
        <end position="76"/>
    </location>
</feature>
<dbReference type="PANTHER" id="PTHR10840">
    <property type="entry name" value="PROGRAMMED CELL DEATH PROTEIN 5"/>
    <property type="match status" value="1"/>
</dbReference>
<dbReference type="GO" id="GO:0012505">
    <property type="term" value="C:endomembrane system"/>
    <property type="evidence" value="ECO:0007669"/>
    <property type="project" value="UniProtKB-ARBA"/>
</dbReference>
<gene>
    <name evidence="8" type="ORF">DYB30_010974</name>
</gene>
<dbReference type="AlphaFoldDB" id="A0A397D464"/>
<dbReference type="SUPFAM" id="SSF46950">
    <property type="entry name" value="Double-stranded DNA-binding domain"/>
    <property type="match status" value="1"/>
</dbReference>
<proteinExistence type="inferred from homology"/>
<evidence type="ECO:0000256" key="4">
    <source>
        <dbReference type="ARBA" id="ARBA00022989"/>
    </source>
</evidence>
<reference evidence="8 9" key="1">
    <citation type="submission" date="2018-08" db="EMBL/GenBank/DDBJ databases">
        <title>Aphanomyces genome sequencing and annotation.</title>
        <authorList>
            <person name="Minardi D."/>
            <person name="Oidtmann B."/>
            <person name="Van Der Giezen M."/>
            <person name="Studholme D.J."/>
        </authorList>
    </citation>
    <scope>NUCLEOTIDE SEQUENCE [LARGE SCALE GENOMIC DNA]</scope>
    <source>
        <strain evidence="8 9">D2</strain>
    </source>
</reference>
<dbReference type="GO" id="GO:0005634">
    <property type="term" value="C:nucleus"/>
    <property type="evidence" value="ECO:0007669"/>
    <property type="project" value="TreeGrafter"/>
</dbReference>
<evidence type="ECO:0000313" key="9">
    <source>
        <dbReference type="Proteomes" id="UP000266643"/>
    </source>
</evidence>
<feature type="transmembrane region" description="Helical" evidence="7">
    <location>
        <begin position="190"/>
        <end position="216"/>
    </location>
</feature>
<evidence type="ECO:0000256" key="6">
    <source>
        <dbReference type="SAM" id="MobiDB-lite"/>
    </source>
</evidence>
<dbReference type="InterPro" id="IPR002836">
    <property type="entry name" value="PDCD5-like"/>
</dbReference>
<keyword evidence="3 7" id="KW-0812">Transmembrane</keyword>
<keyword evidence="4 7" id="KW-1133">Transmembrane helix</keyword>
<comment type="caution">
    <text evidence="8">The sequence shown here is derived from an EMBL/GenBank/DDBJ whole genome shotgun (WGS) entry which is preliminary data.</text>
</comment>
<dbReference type="GO" id="GO:0005829">
    <property type="term" value="C:cytosol"/>
    <property type="evidence" value="ECO:0007669"/>
    <property type="project" value="TreeGrafter"/>
</dbReference>
<evidence type="ECO:0000256" key="7">
    <source>
        <dbReference type="SAM" id="Phobius"/>
    </source>
</evidence>